<dbReference type="Pfam" id="PF00202">
    <property type="entry name" value="Aminotran_3"/>
    <property type="match status" value="1"/>
</dbReference>
<dbReference type="GO" id="GO:0004141">
    <property type="term" value="F:dethiobiotin synthase activity"/>
    <property type="evidence" value="ECO:0007669"/>
    <property type="project" value="InterPro"/>
</dbReference>
<keyword evidence="4" id="KW-0663">Pyridoxal phosphate</keyword>
<dbReference type="HAMAP" id="MF_00336">
    <property type="entry name" value="BioD"/>
    <property type="match status" value="1"/>
</dbReference>
<dbReference type="GO" id="GO:0004015">
    <property type="term" value="F:adenosylmethionine-8-amino-7-oxononanoate transaminase activity"/>
    <property type="evidence" value="ECO:0007669"/>
    <property type="project" value="TreeGrafter"/>
</dbReference>
<dbReference type="InterPro" id="IPR015422">
    <property type="entry name" value="PyrdxlP-dep_Trfase_small"/>
</dbReference>
<dbReference type="AlphaFoldDB" id="A0AAQ3NJ25"/>
<reference evidence="5 6" key="1">
    <citation type="journal article" date="2023" name="Life. Sci Alliance">
        <title>Evolutionary insights into 3D genome organization and epigenetic landscape of Vigna mungo.</title>
        <authorList>
            <person name="Junaid A."/>
            <person name="Singh B."/>
            <person name="Bhatia S."/>
        </authorList>
    </citation>
    <scope>NUCLEOTIDE SEQUENCE [LARGE SCALE GENOMIC DNA]</scope>
    <source>
        <strain evidence="5">Urdbean</strain>
    </source>
</reference>
<dbReference type="InterPro" id="IPR015421">
    <property type="entry name" value="PyrdxlP-dep_Trfase_major"/>
</dbReference>
<evidence type="ECO:0000313" key="5">
    <source>
        <dbReference type="EMBL" id="WVZ10751.1"/>
    </source>
</evidence>
<name>A0AAQ3NJ25_VIGMU</name>
<organism evidence="5 6">
    <name type="scientific">Vigna mungo</name>
    <name type="common">Black gram</name>
    <name type="synonym">Phaseolus mungo</name>
    <dbReference type="NCBI Taxonomy" id="3915"/>
    <lineage>
        <taxon>Eukaryota</taxon>
        <taxon>Viridiplantae</taxon>
        <taxon>Streptophyta</taxon>
        <taxon>Embryophyta</taxon>
        <taxon>Tracheophyta</taxon>
        <taxon>Spermatophyta</taxon>
        <taxon>Magnoliopsida</taxon>
        <taxon>eudicotyledons</taxon>
        <taxon>Gunneridae</taxon>
        <taxon>Pentapetalae</taxon>
        <taxon>rosids</taxon>
        <taxon>fabids</taxon>
        <taxon>Fabales</taxon>
        <taxon>Fabaceae</taxon>
        <taxon>Papilionoideae</taxon>
        <taxon>50 kb inversion clade</taxon>
        <taxon>NPAAA clade</taxon>
        <taxon>indigoferoid/millettioid clade</taxon>
        <taxon>Phaseoleae</taxon>
        <taxon>Vigna</taxon>
    </lineage>
</organism>
<dbReference type="PANTHER" id="PTHR42684">
    <property type="entry name" value="ADENOSYLMETHIONINE-8-AMINO-7-OXONONANOATE AMINOTRANSFERASE"/>
    <property type="match status" value="1"/>
</dbReference>
<dbReference type="GO" id="GO:0030170">
    <property type="term" value="F:pyridoxal phosphate binding"/>
    <property type="evidence" value="ECO:0007669"/>
    <property type="project" value="InterPro"/>
</dbReference>
<keyword evidence="3" id="KW-0808">Transferase</keyword>
<dbReference type="FunFam" id="3.90.1150.10:FF:000090">
    <property type="entry name" value="Bifunctional dethiobiotin synthetase/7,8-diamino-pelargonic acid aminotransferase, mitochondrial"/>
    <property type="match status" value="1"/>
</dbReference>
<dbReference type="Pfam" id="PF13500">
    <property type="entry name" value="AAA_26"/>
    <property type="match status" value="2"/>
</dbReference>
<dbReference type="EMBL" id="CP144696">
    <property type="protein sequence ID" value="WVZ10751.1"/>
    <property type="molecule type" value="Genomic_DNA"/>
</dbReference>
<comment type="subcellular location">
    <subcellularLocation>
        <location evidence="1">Mitochondrion</location>
    </subcellularLocation>
</comment>
<dbReference type="CDD" id="cd03109">
    <property type="entry name" value="DTBS"/>
    <property type="match status" value="1"/>
</dbReference>
<dbReference type="InterPro" id="IPR027417">
    <property type="entry name" value="P-loop_NTPase"/>
</dbReference>
<evidence type="ECO:0000256" key="2">
    <source>
        <dbReference type="ARBA" id="ARBA00022576"/>
    </source>
</evidence>
<evidence type="ECO:0008006" key="7">
    <source>
        <dbReference type="Google" id="ProtNLM"/>
    </source>
</evidence>
<evidence type="ECO:0000256" key="1">
    <source>
        <dbReference type="ARBA" id="ARBA00004173"/>
    </source>
</evidence>
<dbReference type="Proteomes" id="UP001374535">
    <property type="component" value="Chromosome 5"/>
</dbReference>
<sequence>MFRFPPGLLYRRFHRRKLSTTPSRPPSLPLSHPIYLIWGSNTGVGKTLVSAGIAAASLLSSANTSSQFHYLKPLQTGFPADSDSRFVLNKLRQLSLLCNPSVHLSASHRVLNVSPAVLETNPLVGEEGRGPSELHCKTLYAWEEAVSPHLAAEREGLAVKDSVVLETLGECFEEVVERGAGRERSDVLCVVETAGGVASPGPSGTLQCDLYRPFRIPAVLVGDGRLGGISGTISAYESLTLRGYDVVAVAFEDHGLLNEGPLMSYMRNKVPVLVLPPIPRDLSNDLIEWFENSHHIFSNLKEIMISAYFERIKKLQDMPKEAMDIIWWPFTQHQLVPDGGVTVIDSRCGENFSIFKKTEVIAPQFDACASWWTQGPDAIMQAELAREMGYTAARFGHVMFPENVHEPVLNCAELLLQGVGKGQSWPHLKIWFYVMNTTSREGVLLLDCLYLSTLEMSSSVLGWASRAYFSDNGSTAIEIALKMAFRKFSVDHGLIVDCHEDTTNERPTELMVLALQRSYHGDTLGAMEAQAPSSYTGFLQQPWYTGRGLFLDPPSVFMHNNTWNISIPEGYNWESLKGESIAFSSRDEVFHKGRDKSELATRVLVNECRSRKIPVIFDEVFTGFWRLGVETAAELIHCVPDIACFGKLLTGGIIPLAVTLARNAVFDSFIGDSKLKALLHGHSYSAHAMGCAAAVKSIQWFKDPCSNPNITSEGRLLRELWDDKMVRRISSHPAIQRVVTLGTLCALELKAEGTSFLLNKVLHRYGSLYARPLLEKLREDGIYMRPLGNVIYLLCGPCTSPEVCNQLLAKLHRQLDEFDGYKN</sequence>
<accession>A0AAQ3NJ25</accession>
<gene>
    <name evidence="5" type="ORF">V8G54_015281</name>
</gene>
<dbReference type="InterPro" id="IPR049704">
    <property type="entry name" value="Aminotrans_3_PPA_site"/>
</dbReference>
<dbReference type="PANTHER" id="PTHR42684:SF3">
    <property type="entry name" value="ADENOSYLMETHIONINE-8-AMINO-7-OXONONANOATE AMINOTRANSFERASE"/>
    <property type="match status" value="1"/>
</dbReference>
<dbReference type="Gene3D" id="3.40.640.10">
    <property type="entry name" value="Type I PLP-dependent aspartate aminotransferase-like (Major domain)"/>
    <property type="match status" value="2"/>
</dbReference>
<keyword evidence="2" id="KW-0032">Aminotransferase</keyword>
<dbReference type="InterPro" id="IPR015424">
    <property type="entry name" value="PyrdxlP-dep_Trfase"/>
</dbReference>
<dbReference type="GO" id="GO:0005739">
    <property type="term" value="C:mitochondrion"/>
    <property type="evidence" value="ECO:0007669"/>
    <property type="project" value="UniProtKB-SubCell"/>
</dbReference>
<evidence type="ECO:0000313" key="6">
    <source>
        <dbReference type="Proteomes" id="UP001374535"/>
    </source>
</evidence>
<dbReference type="GO" id="GO:0005524">
    <property type="term" value="F:ATP binding"/>
    <property type="evidence" value="ECO:0007669"/>
    <property type="project" value="InterPro"/>
</dbReference>
<dbReference type="InterPro" id="IPR004472">
    <property type="entry name" value="DTB_synth_BioD"/>
</dbReference>
<dbReference type="GO" id="GO:0000287">
    <property type="term" value="F:magnesium ion binding"/>
    <property type="evidence" value="ECO:0007669"/>
    <property type="project" value="InterPro"/>
</dbReference>
<dbReference type="Gene3D" id="3.90.1150.10">
    <property type="entry name" value="Aspartate Aminotransferase, domain 1"/>
    <property type="match status" value="1"/>
</dbReference>
<dbReference type="InterPro" id="IPR005814">
    <property type="entry name" value="Aminotrans_3"/>
</dbReference>
<evidence type="ECO:0000256" key="4">
    <source>
        <dbReference type="ARBA" id="ARBA00022898"/>
    </source>
</evidence>
<protein>
    <recommendedName>
        <fullName evidence="7">Dethiobiotin synthase</fullName>
    </recommendedName>
</protein>
<dbReference type="SUPFAM" id="SSF52540">
    <property type="entry name" value="P-loop containing nucleoside triphosphate hydrolases"/>
    <property type="match status" value="1"/>
</dbReference>
<evidence type="ECO:0000256" key="3">
    <source>
        <dbReference type="ARBA" id="ARBA00022679"/>
    </source>
</evidence>
<proteinExistence type="inferred from homology"/>
<dbReference type="PROSITE" id="PS00600">
    <property type="entry name" value="AA_TRANSFER_CLASS_3"/>
    <property type="match status" value="1"/>
</dbReference>
<keyword evidence="6" id="KW-1185">Reference proteome</keyword>
<dbReference type="GO" id="GO:0009102">
    <property type="term" value="P:biotin biosynthetic process"/>
    <property type="evidence" value="ECO:0007669"/>
    <property type="project" value="InterPro"/>
</dbReference>
<dbReference type="Gene3D" id="3.40.50.300">
    <property type="entry name" value="P-loop containing nucleotide triphosphate hydrolases"/>
    <property type="match status" value="1"/>
</dbReference>
<dbReference type="SUPFAM" id="SSF53383">
    <property type="entry name" value="PLP-dependent transferases"/>
    <property type="match status" value="1"/>
</dbReference>